<feature type="region of interest" description="Disordered" evidence="1">
    <location>
        <begin position="1"/>
        <end position="67"/>
    </location>
</feature>
<dbReference type="AlphaFoldDB" id="A0A317ZQ53"/>
<dbReference type="RefSeq" id="WP_110126868.1">
    <property type="nucleotide sequence ID" value="NZ_QHLY01000012.1"/>
</dbReference>
<feature type="compositionally biased region" description="Acidic residues" evidence="1">
    <location>
        <begin position="58"/>
        <end position="67"/>
    </location>
</feature>
<evidence type="ECO:0000313" key="2">
    <source>
        <dbReference type="EMBL" id="PXA67183.1"/>
    </source>
</evidence>
<dbReference type="Proteomes" id="UP000246722">
    <property type="component" value="Unassembled WGS sequence"/>
</dbReference>
<feature type="compositionally biased region" description="Acidic residues" evidence="1">
    <location>
        <begin position="28"/>
        <end position="38"/>
    </location>
</feature>
<keyword evidence="3" id="KW-1185">Reference proteome</keyword>
<sequence>MSTPNDSNSAEFPDAAGYPDGAGYLDEGTADPAEDDAPAEATGIIGEDPDFAVPPPAETDDDGSAPD</sequence>
<accession>A0A317ZQ53</accession>
<name>A0A317ZQ53_9MICO</name>
<feature type="compositionally biased region" description="Polar residues" evidence="1">
    <location>
        <begin position="1"/>
        <end position="10"/>
    </location>
</feature>
<evidence type="ECO:0000313" key="3">
    <source>
        <dbReference type="Proteomes" id="UP000246722"/>
    </source>
</evidence>
<protein>
    <submittedName>
        <fullName evidence="2">Uncharacterized protein</fullName>
    </submittedName>
</protein>
<comment type="caution">
    <text evidence="2">The sequence shown here is derived from an EMBL/GenBank/DDBJ whole genome shotgun (WGS) entry which is preliminary data.</text>
</comment>
<evidence type="ECO:0000256" key="1">
    <source>
        <dbReference type="SAM" id="MobiDB-lite"/>
    </source>
</evidence>
<reference evidence="2 3" key="1">
    <citation type="submission" date="2018-05" db="EMBL/GenBank/DDBJ databases">
        <title>Genetic diversity of glacier-inhabiting Cryobacterium bacteria in China and description of Cryobacterium mengkeensis sp. nov. and Arthrobacter glacialis sp. nov.</title>
        <authorList>
            <person name="Liu Q."/>
            <person name="Xin Y.-H."/>
        </authorList>
    </citation>
    <scope>NUCLEOTIDE SEQUENCE [LARGE SCALE GENOMIC DNA]</scope>
    <source>
        <strain evidence="2 3">SK-1</strain>
    </source>
</reference>
<dbReference type="EMBL" id="QHLY01000012">
    <property type="protein sequence ID" value="PXA67183.1"/>
    <property type="molecule type" value="Genomic_DNA"/>
</dbReference>
<organism evidence="2 3">
    <name type="scientific">Cryobacterium arcticum</name>
    <dbReference type="NCBI Taxonomy" id="670052"/>
    <lineage>
        <taxon>Bacteria</taxon>
        <taxon>Bacillati</taxon>
        <taxon>Actinomycetota</taxon>
        <taxon>Actinomycetes</taxon>
        <taxon>Micrococcales</taxon>
        <taxon>Microbacteriaceae</taxon>
        <taxon>Cryobacterium</taxon>
    </lineage>
</organism>
<proteinExistence type="predicted"/>
<gene>
    <name evidence="2" type="ORF">CTB96_10500</name>
</gene>